<evidence type="ECO:0000256" key="1">
    <source>
        <dbReference type="PIRSR" id="PIRSR015753-1"/>
    </source>
</evidence>
<protein>
    <recommendedName>
        <fullName evidence="5">GST C-terminal domain-containing protein</fullName>
    </recommendedName>
</protein>
<evidence type="ECO:0000256" key="3">
    <source>
        <dbReference type="PIRSR" id="PIRSR015753-3"/>
    </source>
</evidence>
<dbReference type="InterPro" id="IPR047047">
    <property type="entry name" value="GST_Omega-like_C"/>
</dbReference>
<dbReference type="SFLD" id="SFLDG01148">
    <property type="entry name" value="Xi_(cytGST)"/>
    <property type="match status" value="1"/>
</dbReference>
<name>A0A0C3KU79_9AGAM</name>
<feature type="active site" description="Proton donor/acceptor" evidence="1">
    <location>
        <position position="194"/>
    </location>
</feature>
<feature type="site" description="Lowers pKa of active site Cys" evidence="3">
    <location>
        <position position="252"/>
    </location>
</feature>
<dbReference type="Proteomes" id="UP000054248">
    <property type="component" value="Unassembled WGS sequence"/>
</dbReference>
<dbReference type="Pfam" id="PF13409">
    <property type="entry name" value="GST_N_2"/>
    <property type="match status" value="1"/>
</dbReference>
<evidence type="ECO:0000259" key="5">
    <source>
        <dbReference type="PROSITE" id="PS50405"/>
    </source>
</evidence>
<dbReference type="SUPFAM" id="SSF52833">
    <property type="entry name" value="Thioredoxin-like"/>
    <property type="match status" value="1"/>
</dbReference>
<reference evidence="7" key="2">
    <citation type="submission" date="2015-01" db="EMBL/GenBank/DDBJ databases">
        <title>Evolutionary Origins and Diversification of the Mycorrhizal Mutualists.</title>
        <authorList>
            <consortium name="DOE Joint Genome Institute"/>
            <consortium name="Mycorrhizal Genomics Consortium"/>
            <person name="Kohler A."/>
            <person name="Kuo A."/>
            <person name="Nagy L.G."/>
            <person name="Floudas D."/>
            <person name="Copeland A."/>
            <person name="Barry K.W."/>
            <person name="Cichocki N."/>
            <person name="Veneault-Fourrey C."/>
            <person name="LaButti K."/>
            <person name="Lindquist E.A."/>
            <person name="Lipzen A."/>
            <person name="Lundell T."/>
            <person name="Morin E."/>
            <person name="Murat C."/>
            <person name="Riley R."/>
            <person name="Ohm R."/>
            <person name="Sun H."/>
            <person name="Tunlid A."/>
            <person name="Henrissat B."/>
            <person name="Grigoriev I.V."/>
            <person name="Hibbett D.S."/>
            <person name="Martin F."/>
        </authorList>
    </citation>
    <scope>NUCLEOTIDE SEQUENCE [LARGE SCALE GENOMIC DNA]</scope>
    <source>
        <strain evidence="7">MUT 4182</strain>
    </source>
</reference>
<feature type="binding site" evidence="2">
    <location>
        <begin position="126"/>
        <end position="129"/>
    </location>
    <ligand>
        <name>glutathione</name>
        <dbReference type="ChEBI" id="CHEBI:57925"/>
    </ligand>
</feature>
<feature type="binding site" evidence="2">
    <location>
        <begin position="144"/>
        <end position="145"/>
    </location>
    <ligand>
        <name>glutathione</name>
        <dbReference type="ChEBI" id="CHEBI:57925"/>
    </ligand>
</feature>
<sequence>MSAPSNASQTPSTDTAAAKGAWKHPAPSSFRSFIEKGGQFPPEKDRYHLYVSKSCPWAGRTMIVRHLKGLESLIGLTILTPYMTELGWAFKKADERHIDGVEEDPLYGSSHLRELYFKANPSYEGRFTVPALWDKKTETIVNNESSEIIRIFNNAFNDLLPEDKATLDLYPEELRADIDGVNEWVFSTVNAGVYKVGFSTGQLGYEEAIKPLFASLDRLEGLLKDKEYLVGGRLTEADVRLFTTLVRFDPVYHGHFKCNIGSIRHNYPNLNEWMKRLYWQNPSFNTSTDFHHFKTGYYGQKVCSNSTGIVPVGPIPSIEPL</sequence>
<reference evidence="6 7" key="1">
    <citation type="submission" date="2014-04" db="EMBL/GenBank/DDBJ databases">
        <authorList>
            <consortium name="DOE Joint Genome Institute"/>
            <person name="Kuo A."/>
            <person name="Girlanda M."/>
            <person name="Perotto S."/>
            <person name="Kohler A."/>
            <person name="Nagy L.G."/>
            <person name="Floudas D."/>
            <person name="Copeland A."/>
            <person name="Barry K.W."/>
            <person name="Cichocki N."/>
            <person name="Veneault-Fourrey C."/>
            <person name="LaButti K."/>
            <person name="Lindquist E.A."/>
            <person name="Lipzen A."/>
            <person name="Lundell T."/>
            <person name="Morin E."/>
            <person name="Murat C."/>
            <person name="Sun H."/>
            <person name="Tunlid A."/>
            <person name="Henrissat B."/>
            <person name="Grigoriev I.V."/>
            <person name="Hibbett D.S."/>
            <person name="Martin F."/>
            <person name="Nordberg H.P."/>
            <person name="Cantor M.N."/>
            <person name="Hua S.X."/>
        </authorList>
    </citation>
    <scope>NUCLEOTIDE SEQUENCE [LARGE SCALE GENOMIC DNA]</scope>
    <source>
        <strain evidence="6 7">MUT 4182</strain>
    </source>
</reference>
<evidence type="ECO:0000313" key="6">
    <source>
        <dbReference type="EMBL" id="KIO25048.1"/>
    </source>
</evidence>
<gene>
    <name evidence="6" type="ORF">M407DRAFT_76207</name>
</gene>
<evidence type="ECO:0000256" key="4">
    <source>
        <dbReference type="SAM" id="MobiDB-lite"/>
    </source>
</evidence>
<dbReference type="Gene3D" id="3.40.30.10">
    <property type="entry name" value="Glutaredoxin"/>
    <property type="match status" value="1"/>
</dbReference>
<dbReference type="SFLD" id="SFLDS00019">
    <property type="entry name" value="Glutathione_Transferase_(cytos"/>
    <property type="match status" value="1"/>
</dbReference>
<dbReference type="OrthoDB" id="3154478at2759"/>
<dbReference type="EMBL" id="KN823049">
    <property type="protein sequence ID" value="KIO25048.1"/>
    <property type="molecule type" value="Genomic_DNA"/>
</dbReference>
<dbReference type="InterPro" id="IPR036249">
    <property type="entry name" value="Thioredoxin-like_sf"/>
</dbReference>
<dbReference type="PIRSF" id="PIRSF015753">
    <property type="entry name" value="GST"/>
    <property type="match status" value="1"/>
</dbReference>
<dbReference type="Gene3D" id="1.20.1050.10">
    <property type="match status" value="1"/>
</dbReference>
<accession>A0A0C3KU79</accession>
<dbReference type="AlphaFoldDB" id="A0A0C3KU79"/>
<dbReference type="GO" id="GO:0005737">
    <property type="term" value="C:cytoplasm"/>
    <property type="evidence" value="ECO:0007669"/>
    <property type="project" value="TreeGrafter"/>
</dbReference>
<dbReference type="SUPFAM" id="SSF47616">
    <property type="entry name" value="GST C-terminal domain-like"/>
    <property type="match status" value="1"/>
</dbReference>
<proteinExistence type="predicted"/>
<dbReference type="InterPro" id="IPR004045">
    <property type="entry name" value="Glutathione_S-Trfase_N"/>
</dbReference>
<evidence type="ECO:0000256" key="2">
    <source>
        <dbReference type="PIRSR" id="PIRSR015753-2"/>
    </source>
</evidence>
<feature type="binding site" evidence="2">
    <location>
        <position position="88"/>
    </location>
    <ligand>
        <name>glutathione</name>
        <dbReference type="ChEBI" id="CHEBI:57925"/>
    </ligand>
</feature>
<evidence type="ECO:0000313" key="7">
    <source>
        <dbReference type="Proteomes" id="UP000054248"/>
    </source>
</evidence>
<feature type="site" description="Lowers pKa of active site Cys" evidence="3">
    <location>
        <position position="297"/>
    </location>
</feature>
<dbReference type="InterPro" id="IPR036282">
    <property type="entry name" value="Glutathione-S-Trfase_C_sf"/>
</dbReference>
<feature type="domain" description="GST C-terminal" evidence="5">
    <location>
        <begin position="171"/>
        <end position="297"/>
    </location>
</feature>
<dbReference type="InterPro" id="IPR040079">
    <property type="entry name" value="Glutathione_S-Trfase"/>
</dbReference>
<dbReference type="GO" id="GO:0004364">
    <property type="term" value="F:glutathione transferase activity"/>
    <property type="evidence" value="ECO:0007669"/>
    <property type="project" value="InterPro"/>
</dbReference>
<organism evidence="6 7">
    <name type="scientific">Tulasnella calospora MUT 4182</name>
    <dbReference type="NCBI Taxonomy" id="1051891"/>
    <lineage>
        <taxon>Eukaryota</taxon>
        <taxon>Fungi</taxon>
        <taxon>Dikarya</taxon>
        <taxon>Basidiomycota</taxon>
        <taxon>Agaricomycotina</taxon>
        <taxon>Agaricomycetes</taxon>
        <taxon>Cantharellales</taxon>
        <taxon>Tulasnellaceae</taxon>
        <taxon>Tulasnella</taxon>
    </lineage>
</organism>
<dbReference type="PROSITE" id="PS50405">
    <property type="entry name" value="GST_CTER"/>
    <property type="match status" value="1"/>
</dbReference>
<dbReference type="SFLD" id="SFLDG01206">
    <property type="entry name" value="Xi.1"/>
    <property type="match status" value="1"/>
</dbReference>
<feature type="compositionally biased region" description="Polar residues" evidence="4">
    <location>
        <begin position="1"/>
        <end position="15"/>
    </location>
</feature>
<dbReference type="CDD" id="cd03190">
    <property type="entry name" value="GST_C_Omega_like"/>
    <property type="match status" value="1"/>
</dbReference>
<dbReference type="InterPro" id="IPR010987">
    <property type="entry name" value="Glutathione-S-Trfase_C-like"/>
</dbReference>
<dbReference type="PANTHER" id="PTHR32419:SF6">
    <property type="entry name" value="GLUTATHIONE S-TRANSFERASE OMEGA-LIKE 1-RELATED"/>
    <property type="match status" value="1"/>
</dbReference>
<dbReference type="HOGENOM" id="CLU_037263_0_1_1"/>
<dbReference type="InterPro" id="IPR016639">
    <property type="entry name" value="GST_Omega/GSH"/>
</dbReference>
<feature type="active site" description="Nucleophile" evidence="1">
    <location>
        <position position="55"/>
    </location>
</feature>
<dbReference type="Pfam" id="PF13410">
    <property type="entry name" value="GST_C_2"/>
    <property type="match status" value="1"/>
</dbReference>
<dbReference type="STRING" id="1051891.A0A0C3KU79"/>
<keyword evidence="7" id="KW-1185">Reference proteome</keyword>
<feature type="region of interest" description="Disordered" evidence="4">
    <location>
        <begin position="1"/>
        <end position="27"/>
    </location>
</feature>
<dbReference type="PANTHER" id="PTHR32419">
    <property type="entry name" value="GLUTATHIONYL-HYDROQUINONE REDUCTASE"/>
    <property type="match status" value="1"/>
</dbReference>